<evidence type="ECO:0000313" key="3">
    <source>
        <dbReference type="Proteomes" id="UP000433883"/>
    </source>
</evidence>
<proteinExistence type="predicted"/>
<evidence type="ECO:0000256" key="1">
    <source>
        <dbReference type="SAM" id="MobiDB-lite"/>
    </source>
</evidence>
<feature type="region of interest" description="Disordered" evidence="1">
    <location>
        <begin position="69"/>
        <end position="101"/>
    </location>
</feature>
<accession>A0A8H3UCZ0</accession>
<organism evidence="2 3">
    <name type="scientific">Venturia inaequalis</name>
    <name type="common">Apple scab fungus</name>
    <dbReference type="NCBI Taxonomy" id="5025"/>
    <lineage>
        <taxon>Eukaryota</taxon>
        <taxon>Fungi</taxon>
        <taxon>Dikarya</taxon>
        <taxon>Ascomycota</taxon>
        <taxon>Pezizomycotina</taxon>
        <taxon>Dothideomycetes</taxon>
        <taxon>Pleosporomycetidae</taxon>
        <taxon>Venturiales</taxon>
        <taxon>Venturiaceae</taxon>
        <taxon>Venturia</taxon>
    </lineage>
</organism>
<name>A0A8H3UCZ0_VENIN</name>
<dbReference type="EMBL" id="WNWQ01000478">
    <property type="protein sequence ID" value="KAE9967267.1"/>
    <property type="molecule type" value="Genomic_DNA"/>
</dbReference>
<comment type="caution">
    <text evidence="2">The sequence shown here is derived from an EMBL/GenBank/DDBJ whole genome shotgun (WGS) entry which is preliminary data.</text>
</comment>
<reference evidence="2 3" key="1">
    <citation type="submission" date="2019-11" db="EMBL/GenBank/DDBJ databases">
        <title>Venturia inaequalis Genome Resource.</title>
        <authorList>
            <person name="Lichtner F.J."/>
        </authorList>
    </citation>
    <scope>NUCLEOTIDE SEQUENCE [LARGE SCALE GENOMIC DNA]</scope>
    <source>
        <strain evidence="2">Bline_iso_100314</strain>
    </source>
</reference>
<feature type="compositionally biased region" description="Basic and acidic residues" evidence="1">
    <location>
        <begin position="69"/>
        <end position="85"/>
    </location>
</feature>
<gene>
    <name evidence="2" type="ORF">BLS_006463</name>
</gene>
<sequence length="169" mass="19097">MGTPPRKTRMWWEDMGESWVRIDYLSDEESTLKEQFTPPSGSFLDRLSMGDLERVVELSFKQELLRLDMESESERTTPESCRRDSACLSEGESKNTASQPCRRDIGDLSVIASSNCTAPAFGEGQKYAEKENVEPVSISIRDTSAWELLAPWPHPFSIQAHPTSLQPLK</sequence>
<dbReference type="Proteomes" id="UP000433883">
    <property type="component" value="Unassembled WGS sequence"/>
</dbReference>
<evidence type="ECO:0000313" key="2">
    <source>
        <dbReference type="EMBL" id="KAE9967267.1"/>
    </source>
</evidence>
<dbReference type="AlphaFoldDB" id="A0A8H3UCZ0"/>
<protein>
    <submittedName>
        <fullName evidence="2">Uncharacterized protein</fullName>
    </submittedName>
</protein>